<accession>A0A2D1U909</accession>
<dbReference type="GO" id="GO:0016857">
    <property type="term" value="F:racemase and epimerase activity, acting on carbohydrates and derivatives"/>
    <property type="evidence" value="ECO:0007669"/>
    <property type="project" value="InterPro"/>
</dbReference>
<name>A0A2D1U909_9SPHI</name>
<dbReference type="InterPro" id="IPR052996">
    <property type="entry name" value="Carb_Metab_Mutarotase"/>
</dbReference>
<dbReference type="RefSeq" id="WP_099439970.1">
    <property type="nucleotide sequence ID" value="NZ_CP024091.1"/>
</dbReference>
<dbReference type="KEGG" id="pgs:CPT03_17105"/>
<evidence type="ECO:0000313" key="2">
    <source>
        <dbReference type="Proteomes" id="UP000223749"/>
    </source>
</evidence>
<dbReference type="SUPFAM" id="SSF54909">
    <property type="entry name" value="Dimeric alpha+beta barrel"/>
    <property type="match status" value="1"/>
</dbReference>
<dbReference type="Pfam" id="PF05336">
    <property type="entry name" value="rhaM"/>
    <property type="match status" value="1"/>
</dbReference>
<dbReference type="PANTHER" id="PTHR43239:SF1">
    <property type="entry name" value="UPF0734 PROTEIN DDB_G0273871_DDB_G0273177"/>
    <property type="match status" value="1"/>
</dbReference>
<dbReference type="OrthoDB" id="1430580at2"/>
<dbReference type="Gene3D" id="3.30.70.100">
    <property type="match status" value="1"/>
</dbReference>
<gene>
    <name evidence="1" type="ORF">CPT03_17105</name>
</gene>
<sequence>MKRYCLALDLVNDPDLIKEYEIMHQQVWPEIQESITSAGIDAMEIYRYGNRLFMIMEVNGKFSFENKGAMDASNEKVQEWEKLMWKYQQAIPGSKPGEKWVLMDKIFDLKA</sequence>
<dbReference type="EMBL" id="CP024091">
    <property type="protein sequence ID" value="ATP58062.1"/>
    <property type="molecule type" value="Genomic_DNA"/>
</dbReference>
<proteinExistence type="predicted"/>
<dbReference type="InterPro" id="IPR008000">
    <property type="entry name" value="Rham/fucose_mutarotase"/>
</dbReference>
<protein>
    <submittedName>
        <fullName evidence="1">L-fucose mutarotase</fullName>
    </submittedName>
</protein>
<dbReference type="Proteomes" id="UP000223749">
    <property type="component" value="Chromosome"/>
</dbReference>
<organism evidence="1 2">
    <name type="scientific">Pedobacter ginsengisoli</name>
    <dbReference type="NCBI Taxonomy" id="363852"/>
    <lineage>
        <taxon>Bacteria</taxon>
        <taxon>Pseudomonadati</taxon>
        <taxon>Bacteroidota</taxon>
        <taxon>Sphingobacteriia</taxon>
        <taxon>Sphingobacteriales</taxon>
        <taxon>Sphingobacteriaceae</taxon>
        <taxon>Pedobacter</taxon>
    </lineage>
</organism>
<dbReference type="InterPro" id="IPR011008">
    <property type="entry name" value="Dimeric_a/b-barrel"/>
</dbReference>
<dbReference type="AlphaFoldDB" id="A0A2D1U909"/>
<dbReference type="PANTHER" id="PTHR43239">
    <property type="entry name" value="UPF0734 PROTEIN DDB_G0273871/DDB_G0273177"/>
    <property type="match status" value="1"/>
</dbReference>
<reference evidence="1 2" key="1">
    <citation type="submission" date="2017-10" db="EMBL/GenBank/DDBJ databases">
        <title>Whole genome of Pedobacter ginsengisoli T01R-27 isolated from tomato rhizosphere.</title>
        <authorList>
            <person name="Weon H.-Y."/>
            <person name="Lee S.A."/>
            <person name="Sang M.K."/>
            <person name="Song J."/>
        </authorList>
    </citation>
    <scope>NUCLEOTIDE SEQUENCE [LARGE SCALE GENOMIC DNA]</scope>
    <source>
        <strain evidence="1 2">T01R-27</strain>
    </source>
</reference>
<keyword evidence="2" id="KW-1185">Reference proteome</keyword>
<evidence type="ECO:0000313" key="1">
    <source>
        <dbReference type="EMBL" id="ATP58062.1"/>
    </source>
</evidence>